<dbReference type="EMBL" id="SDEE01000177">
    <property type="protein sequence ID" value="RXW19908.1"/>
    <property type="molecule type" value="Genomic_DNA"/>
</dbReference>
<protein>
    <submittedName>
        <fullName evidence="1">Uncharacterized protein</fullName>
    </submittedName>
</protein>
<keyword evidence="2" id="KW-1185">Reference proteome</keyword>
<accession>A0A4V1Q3V5</accession>
<dbReference type="OrthoDB" id="2020070at2759"/>
<organism evidence="1 2">
    <name type="scientific">Candolleomyces aberdarensis</name>
    <dbReference type="NCBI Taxonomy" id="2316362"/>
    <lineage>
        <taxon>Eukaryota</taxon>
        <taxon>Fungi</taxon>
        <taxon>Dikarya</taxon>
        <taxon>Basidiomycota</taxon>
        <taxon>Agaricomycotina</taxon>
        <taxon>Agaricomycetes</taxon>
        <taxon>Agaricomycetidae</taxon>
        <taxon>Agaricales</taxon>
        <taxon>Agaricineae</taxon>
        <taxon>Psathyrellaceae</taxon>
        <taxon>Candolleomyces</taxon>
    </lineage>
</organism>
<proteinExistence type="predicted"/>
<evidence type="ECO:0000313" key="1">
    <source>
        <dbReference type="EMBL" id="RXW19908.1"/>
    </source>
</evidence>
<dbReference type="Proteomes" id="UP000290288">
    <property type="component" value="Unassembled WGS sequence"/>
</dbReference>
<comment type="caution">
    <text evidence="1">The sequence shown here is derived from an EMBL/GenBank/DDBJ whole genome shotgun (WGS) entry which is preliminary data.</text>
</comment>
<evidence type="ECO:0000313" key="2">
    <source>
        <dbReference type="Proteomes" id="UP000290288"/>
    </source>
</evidence>
<dbReference type="AlphaFoldDB" id="A0A4V1Q3V5"/>
<reference evidence="1 2" key="1">
    <citation type="submission" date="2019-01" db="EMBL/GenBank/DDBJ databases">
        <title>Draft genome sequence of Psathyrella aberdarensis IHI B618.</title>
        <authorList>
            <person name="Buettner E."/>
            <person name="Kellner H."/>
        </authorList>
    </citation>
    <scope>NUCLEOTIDE SEQUENCE [LARGE SCALE GENOMIC DNA]</scope>
    <source>
        <strain evidence="1 2">IHI B618</strain>
    </source>
</reference>
<gene>
    <name evidence="1" type="ORF">EST38_g5951</name>
</gene>
<name>A0A4V1Q3V5_9AGAR</name>
<sequence>MLYQLSIFPATHAQAVESRRRSYEEWGKRKRYPLEHYIDESNTMGGKEIAADGKWTTWYGL</sequence>